<name>A0A6J4VV26_9BACT</name>
<dbReference type="InterPro" id="IPR039418">
    <property type="entry name" value="LexA-like"/>
</dbReference>
<comment type="catalytic activity">
    <reaction evidence="12">
        <text>Hydrolysis of Ala-|-Gly bond in repressor LexA.</text>
        <dbReference type="EC" id="3.4.21.88"/>
    </reaction>
</comment>
<evidence type="ECO:0000256" key="9">
    <source>
        <dbReference type="ARBA" id="ARBA00023163"/>
    </source>
</evidence>
<dbReference type="GO" id="GO:0006508">
    <property type="term" value="P:proteolysis"/>
    <property type="evidence" value="ECO:0007669"/>
    <property type="project" value="UniProtKB-KW"/>
</dbReference>
<dbReference type="GO" id="GO:0006260">
    <property type="term" value="P:DNA replication"/>
    <property type="evidence" value="ECO:0007669"/>
    <property type="project" value="UniProtKB-UniRule"/>
</dbReference>
<proteinExistence type="inferred from homology"/>
<evidence type="ECO:0000256" key="7">
    <source>
        <dbReference type="ARBA" id="ARBA00023015"/>
    </source>
</evidence>
<evidence type="ECO:0000256" key="3">
    <source>
        <dbReference type="ARBA" id="ARBA00022705"/>
    </source>
</evidence>
<evidence type="ECO:0000256" key="12">
    <source>
        <dbReference type="HAMAP-Rule" id="MF_00015"/>
    </source>
</evidence>
<dbReference type="EMBL" id="CADCWN010000394">
    <property type="protein sequence ID" value="CAA9590234.1"/>
    <property type="molecule type" value="Genomic_DNA"/>
</dbReference>
<dbReference type="NCBIfam" id="TIGR00498">
    <property type="entry name" value="lexA"/>
    <property type="match status" value="1"/>
</dbReference>
<accession>A0A6J4VV26</accession>
<feature type="active site" description="For autocatalytic cleavage activity" evidence="12">
    <location>
        <position position="139"/>
    </location>
</feature>
<dbReference type="AlphaFoldDB" id="A0A6J4VV26"/>
<dbReference type="InterPro" id="IPR006199">
    <property type="entry name" value="LexA_DNA-bd_dom"/>
</dbReference>
<evidence type="ECO:0000256" key="5">
    <source>
        <dbReference type="ARBA" id="ARBA00022801"/>
    </source>
</evidence>
<dbReference type="Pfam" id="PF01726">
    <property type="entry name" value="LexA_DNA_bind"/>
    <property type="match status" value="1"/>
</dbReference>
<dbReference type="InterPro" id="IPR050077">
    <property type="entry name" value="LexA_repressor"/>
</dbReference>
<keyword evidence="3 12" id="KW-0235">DNA replication</keyword>
<sequence length="220" mass="24296">MKDLSARQQQILSFIGDFYAKRGYPPTIREIQGHLKPAASGKPVSTSVVDYNLNILEDRSHIRRNRHISRGIEVVNPPSNGANSRVAAIPLLGQIAAGVPIDVPDDLAEGEFAENVEVNLDLLPPRLDGLFALRVKGKSMIDALVDDGDLVILRRQVAAENGEIVAAWLKEERATTLKRIYHEGSEIRLQPANSTMEPIYTRASNVEIKGRLVSVFRTLN</sequence>
<keyword evidence="16" id="KW-0645">Protease</keyword>
<dbReference type="SUPFAM" id="SSF51306">
    <property type="entry name" value="LexA/Signal peptidase"/>
    <property type="match status" value="1"/>
</dbReference>
<keyword evidence="2 12" id="KW-0678">Repressor</keyword>
<evidence type="ECO:0000256" key="10">
    <source>
        <dbReference type="ARBA" id="ARBA00023204"/>
    </source>
</evidence>
<evidence type="ECO:0000313" key="16">
    <source>
        <dbReference type="EMBL" id="CAA9590234.1"/>
    </source>
</evidence>
<dbReference type="CDD" id="cd06529">
    <property type="entry name" value="S24_LexA-like"/>
    <property type="match status" value="1"/>
</dbReference>
<keyword evidence="9 12" id="KW-0804">Transcription</keyword>
<comment type="similarity">
    <text evidence="1 12 13">Belongs to the peptidase S24 family.</text>
</comment>
<keyword evidence="11 12" id="KW-0742">SOS response</keyword>
<dbReference type="GO" id="GO:0003677">
    <property type="term" value="F:DNA binding"/>
    <property type="evidence" value="ECO:0007669"/>
    <property type="project" value="UniProtKB-UniRule"/>
</dbReference>
<dbReference type="GO" id="GO:0006281">
    <property type="term" value="P:DNA repair"/>
    <property type="evidence" value="ECO:0007669"/>
    <property type="project" value="UniProtKB-UniRule"/>
</dbReference>
<dbReference type="InterPro" id="IPR006197">
    <property type="entry name" value="Peptidase_S24_LexA"/>
</dbReference>
<dbReference type="EC" id="3.4.21.88" evidence="12"/>
<comment type="caution">
    <text evidence="12">Lacks conserved residue(s) required for the propagation of feature annotation.</text>
</comment>
<keyword evidence="5 12" id="KW-0378">Hydrolase</keyword>
<dbReference type="InterPro" id="IPR006200">
    <property type="entry name" value="LexA"/>
</dbReference>
<dbReference type="Gene3D" id="2.10.109.10">
    <property type="entry name" value="Umud Fragment, subunit A"/>
    <property type="match status" value="1"/>
</dbReference>
<evidence type="ECO:0000256" key="8">
    <source>
        <dbReference type="ARBA" id="ARBA00023125"/>
    </source>
</evidence>
<keyword evidence="10 12" id="KW-0234">DNA repair</keyword>
<evidence type="ECO:0000256" key="11">
    <source>
        <dbReference type="ARBA" id="ARBA00023236"/>
    </source>
</evidence>
<dbReference type="PRINTS" id="PR00726">
    <property type="entry name" value="LEXASERPTASE"/>
</dbReference>
<dbReference type="InterPro" id="IPR036390">
    <property type="entry name" value="WH_DNA-bd_sf"/>
</dbReference>
<reference evidence="16" key="1">
    <citation type="submission" date="2020-02" db="EMBL/GenBank/DDBJ databases">
        <authorList>
            <person name="Meier V. D."/>
        </authorList>
    </citation>
    <scope>NUCLEOTIDE SEQUENCE</scope>
    <source>
        <strain evidence="16">AVDCRST_MAG18</strain>
    </source>
</reference>
<organism evidence="16">
    <name type="scientific">uncultured Thermomicrobiales bacterium</name>
    <dbReference type="NCBI Taxonomy" id="1645740"/>
    <lineage>
        <taxon>Bacteria</taxon>
        <taxon>Pseudomonadati</taxon>
        <taxon>Thermomicrobiota</taxon>
        <taxon>Thermomicrobia</taxon>
        <taxon>Thermomicrobiales</taxon>
        <taxon>environmental samples</taxon>
    </lineage>
</organism>
<feature type="domain" description="LexA repressor DNA-binding" evidence="15">
    <location>
        <begin position="1"/>
        <end position="71"/>
    </location>
</feature>
<evidence type="ECO:0000256" key="1">
    <source>
        <dbReference type="ARBA" id="ARBA00007484"/>
    </source>
</evidence>
<evidence type="ECO:0000259" key="14">
    <source>
        <dbReference type="Pfam" id="PF00717"/>
    </source>
</evidence>
<feature type="active site" description="For autocatalytic cleavage activity" evidence="12">
    <location>
        <position position="178"/>
    </location>
</feature>
<dbReference type="InterPro" id="IPR015927">
    <property type="entry name" value="Peptidase_S24_S26A/B/C"/>
</dbReference>
<dbReference type="InterPro" id="IPR036286">
    <property type="entry name" value="LexA/Signal_pep-like_sf"/>
</dbReference>
<dbReference type="GO" id="GO:0004252">
    <property type="term" value="F:serine-type endopeptidase activity"/>
    <property type="evidence" value="ECO:0007669"/>
    <property type="project" value="UniProtKB-UniRule"/>
</dbReference>
<dbReference type="HAMAP" id="MF_00015">
    <property type="entry name" value="LexA"/>
    <property type="match status" value="1"/>
</dbReference>
<protein>
    <recommendedName>
        <fullName evidence="12">LexA repressor</fullName>
        <ecNumber evidence="12">3.4.21.88</ecNumber>
    </recommendedName>
</protein>
<feature type="site" description="Cleavage; by autolysis" evidence="12">
    <location>
        <begin position="97"/>
        <end position="98"/>
    </location>
</feature>
<comment type="function">
    <text evidence="12">Represses a number of genes involved in the response to DNA damage (SOS response), including recA and lexA. In the presence of single-stranded DNA, RecA interacts with LexA causing an autocatalytic cleavage which disrupts the DNA-binding part of LexA, leading to derepression of the SOS regulon and eventually DNA repair.</text>
</comment>
<dbReference type="PANTHER" id="PTHR33516">
    <property type="entry name" value="LEXA REPRESSOR"/>
    <property type="match status" value="1"/>
</dbReference>
<comment type="subunit">
    <text evidence="12">Homodimer.</text>
</comment>
<evidence type="ECO:0000256" key="4">
    <source>
        <dbReference type="ARBA" id="ARBA00022763"/>
    </source>
</evidence>
<evidence type="ECO:0000256" key="6">
    <source>
        <dbReference type="ARBA" id="ARBA00022813"/>
    </source>
</evidence>
<feature type="domain" description="Peptidase S24/S26A/S26B/S26C" evidence="14">
    <location>
        <begin position="90"/>
        <end position="213"/>
    </location>
</feature>
<dbReference type="PANTHER" id="PTHR33516:SF2">
    <property type="entry name" value="LEXA REPRESSOR-RELATED"/>
    <property type="match status" value="1"/>
</dbReference>
<evidence type="ECO:0000259" key="15">
    <source>
        <dbReference type="Pfam" id="PF01726"/>
    </source>
</evidence>
<evidence type="ECO:0000256" key="13">
    <source>
        <dbReference type="RuleBase" id="RU003991"/>
    </source>
</evidence>
<keyword evidence="7 12" id="KW-0805">Transcription regulation</keyword>
<dbReference type="SUPFAM" id="SSF46785">
    <property type="entry name" value="Winged helix' DNA-binding domain"/>
    <property type="match status" value="1"/>
</dbReference>
<dbReference type="Pfam" id="PF00717">
    <property type="entry name" value="Peptidase_S24"/>
    <property type="match status" value="1"/>
</dbReference>
<dbReference type="GO" id="GO:0009432">
    <property type="term" value="P:SOS response"/>
    <property type="evidence" value="ECO:0007669"/>
    <property type="project" value="UniProtKB-UniRule"/>
</dbReference>
<dbReference type="Gene3D" id="1.10.10.10">
    <property type="entry name" value="Winged helix-like DNA-binding domain superfamily/Winged helix DNA-binding domain"/>
    <property type="match status" value="1"/>
</dbReference>
<dbReference type="GO" id="GO:0045892">
    <property type="term" value="P:negative regulation of DNA-templated transcription"/>
    <property type="evidence" value="ECO:0007669"/>
    <property type="project" value="UniProtKB-UniRule"/>
</dbReference>
<gene>
    <name evidence="12" type="primary">lexA</name>
    <name evidence="16" type="ORF">AVDCRST_MAG18-4918</name>
</gene>
<keyword evidence="8 12" id="KW-0238">DNA-binding</keyword>
<keyword evidence="4 12" id="KW-0227">DNA damage</keyword>
<dbReference type="InterPro" id="IPR036388">
    <property type="entry name" value="WH-like_DNA-bd_sf"/>
</dbReference>
<keyword evidence="6 12" id="KW-0068">Autocatalytic cleavage</keyword>
<evidence type="ECO:0000256" key="2">
    <source>
        <dbReference type="ARBA" id="ARBA00022491"/>
    </source>
</evidence>